<evidence type="ECO:0000313" key="7">
    <source>
        <dbReference type="EMBL" id="MBE1564325.1"/>
    </source>
</evidence>
<dbReference type="Pfam" id="PF04228">
    <property type="entry name" value="Zn_peptidase"/>
    <property type="match status" value="1"/>
</dbReference>
<evidence type="ECO:0000256" key="4">
    <source>
        <dbReference type="ARBA" id="ARBA00023136"/>
    </source>
</evidence>
<evidence type="ECO:0000313" key="8">
    <source>
        <dbReference type="Proteomes" id="UP000661607"/>
    </source>
</evidence>
<evidence type="ECO:0000256" key="3">
    <source>
        <dbReference type="ARBA" id="ARBA00022989"/>
    </source>
</evidence>
<dbReference type="RefSeq" id="WP_192778726.1">
    <property type="nucleotide sequence ID" value="NZ_BAAASY010000008.1"/>
</dbReference>
<comment type="subcellular location">
    <subcellularLocation>
        <location evidence="1">Membrane</location>
        <topology evidence="1">Single-pass membrane protein</topology>
    </subcellularLocation>
</comment>
<dbReference type="GO" id="GO:0008237">
    <property type="term" value="F:metallopeptidase activity"/>
    <property type="evidence" value="ECO:0007669"/>
    <property type="project" value="UniProtKB-KW"/>
</dbReference>
<keyword evidence="7" id="KW-0645">Protease</keyword>
<keyword evidence="7" id="KW-0378">Hydrolase</keyword>
<feature type="region of interest" description="Disordered" evidence="5">
    <location>
        <begin position="1"/>
        <end position="21"/>
    </location>
</feature>
<sequence length="283" mass="30414">MDFRDEAQLDASQVEQRGGRRIPGGGLTIGGGIAGIIALIAAVIFGVNPGDITGSDPAGLQPTSNLSEQCRTGADADQSEECRVVGVVNSIQDYWGHLDGYQQAKTVLFAQAVNTGCGAADSSVGPFYCPRDQQVYLDLSFFDQLQSRFGAEGGPFAQAYVIAHEYGHHVQNLTGQMERVGQDRQGPDSGAVKLELQADCFAGVWAKHAVDTGFYEKPFTQSDIRQALDAAAAVGDDRIQERTQGRVDPEAFTHGTSEQRVTWFGTGYRTGNPDECDTFRKGV</sequence>
<protein>
    <submittedName>
        <fullName evidence="7">Metalloprotease</fullName>
    </submittedName>
</protein>
<accession>A0ABR9KQM0</accession>
<keyword evidence="8" id="KW-1185">Reference proteome</keyword>
<dbReference type="PANTHER" id="PTHR30168:SF0">
    <property type="entry name" value="INNER MEMBRANE PROTEIN"/>
    <property type="match status" value="1"/>
</dbReference>
<keyword evidence="2 6" id="KW-0812">Transmembrane</keyword>
<proteinExistence type="predicted"/>
<evidence type="ECO:0000256" key="2">
    <source>
        <dbReference type="ARBA" id="ARBA00022692"/>
    </source>
</evidence>
<dbReference type="InterPro" id="IPR007343">
    <property type="entry name" value="Uncharacterised_pept_Zn_put"/>
</dbReference>
<reference evidence="7 8" key="1">
    <citation type="submission" date="2020-10" db="EMBL/GenBank/DDBJ databases">
        <title>Sequencing the genomes of 1000 actinobacteria strains.</title>
        <authorList>
            <person name="Klenk H.-P."/>
        </authorList>
    </citation>
    <scope>NUCLEOTIDE SEQUENCE [LARGE SCALE GENOMIC DNA]</scope>
    <source>
        <strain evidence="7 8">DSM 43748</strain>
    </source>
</reference>
<evidence type="ECO:0000256" key="5">
    <source>
        <dbReference type="SAM" id="MobiDB-lite"/>
    </source>
</evidence>
<dbReference type="EMBL" id="JADBEF010000001">
    <property type="protein sequence ID" value="MBE1564325.1"/>
    <property type="molecule type" value="Genomic_DNA"/>
</dbReference>
<keyword evidence="7" id="KW-0482">Metalloprotease</keyword>
<evidence type="ECO:0000256" key="6">
    <source>
        <dbReference type="SAM" id="Phobius"/>
    </source>
</evidence>
<keyword evidence="4 6" id="KW-0472">Membrane</keyword>
<dbReference type="SUPFAM" id="SSF55486">
    <property type="entry name" value="Metalloproteases ('zincins'), catalytic domain"/>
    <property type="match status" value="1"/>
</dbReference>
<keyword evidence="3 6" id="KW-1133">Transmembrane helix</keyword>
<gene>
    <name evidence="7" type="ORF">H4W81_007104</name>
</gene>
<organism evidence="7 8">
    <name type="scientific">Nonomuraea africana</name>
    <dbReference type="NCBI Taxonomy" id="46171"/>
    <lineage>
        <taxon>Bacteria</taxon>
        <taxon>Bacillati</taxon>
        <taxon>Actinomycetota</taxon>
        <taxon>Actinomycetes</taxon>
        <taxon>Streptosporangiales</taxon>
        <taxon>Streptosporangiaceae</taxon>
        <taxon>Nonomuraea</taxon>
    </lineage>
</organism>
<evidence type="ECO:0000256" key="1">
    <source>
        <dbReference type="ARBA" id="ARBA00004167"/>
    </source>
</evidence>
<dbReference type="PANTHER" id="PTHR30168">
    <property type="entry name" value="PUTATIVE MEMBRANE PROTEIN YPFJ"/>
    <property type="match status" value="1"/>
</dbReference>
<feature type="transmembrane region" description="Helical" evidence="6">
    <location>
        <begin position="26"/>
        <end position="47"/>
    </location>
</feature>
<comment type="caution">
    <text evidence="7">The sequence shown here is derived from an EMBL/GenBank/DDBJ whole genome shotgun (WGS) entry which is preliminary data.</text>
</comment>
<name>A0ABR9KQM0_9ACTN</name>
<dbReference type="Proteomes" id="UP000661607">
    <property type="component" value="Unassembled WGS sequence"/>
</dbReference>